<feature type="domain" description="Cytoskeleton protein RodZ-like C-terminal" evidence="2">
    <location>
        <begin position="291"/>
        <end position="358"/>
    </location>
</feature>
<dbReference type="EMBL" id="PVTP01000003">
    <property type="protein sequence ID" value="PRY78878.1"/>
    <property type="molecule type" value="Genomic_DNA"/>
</dbReference>
<dbReference type="Gene3D" id="1.10.260.40">
    <property type="entry name" value="lambda repressor-like DNA-binding domains"/>
    <property type="match status" value="1"/>
</dbReference>
<gene>
    <name evidence="3" type="ORF">CLV80_103204</name>
</gene>
<sequence>MIGKTFKRVNAPEDVKAKGFDDFELRLGDLMRGERATMGKSLLDVQRELKIKAAYIAAIENADPSAFDTPGFIAGYVRSYARYLRMEPDQAFATFCKESGFATAHGMSAEASSLQGKSGEPISAPLGKDIFSGSATPFIPAGDAVMAQFEPRAIGSVMVLIALIGGLGYGGWTVLQEIQKVQFAPVEQSPVVVAELDPLSGATNSVETSDALAGFSTPSNEALNRLYRPQALDVPVLVARDAPISTLNPGLIGSITPTADIVPDTTVAESATVVPHAPAIQVVEPDVPELQLVAVRPAWVRVRSADGAVIFEGVMAPGENFVVPSTEEPATLRVGESGAMYFAVNGVHYGPVGRKGVVTSNVALQADSLLENYAVADLTADDDLAEVVRVAENSTSE</sequence>
<accession>A0A2T0W1J4</accession>
<evidence type="ECO:0000259" key="2">
    <source>
        <dbReference type="Pfam" id="PF13464"/>
    </source>
</evidence>
<evidence type="ECO:0000313" key="4">
    <source>
        <dbReference type="Proteomes" id="UP000238007"/>
    </source>
</evidence>
<dbReference type="GO" id="GO:0003677">
    <property type="term" value="F:DNA binding"/>
    <property type="evidence" value="ECO:0007669"/>
    <property type="project" value="InterPro"/>
</dbReference>
<dbReference type="InterPro" id="IPR010982">
    <property type="entry name" value="Lambda_DNA-bd_dom_sf"/>
</dbReference>
<comment type="caution">
    <text evidence="3">The sequence shown here is derived from an EMBL/GenBank/DDBJ whole genome shotgun (WGS) entry which is preliminary data.</text>
</comment>
<dbReference type="AlphaFoldDB" id="A0A2T0W1J4"/>
<proteinExistence type="predicted"/>
<evidence type="ECO:0000256" key="1">
    <source>
        <dbReference type="SAM" id="Phobius"/>
    </source>
</evidence>
<dbReference type="Proteomes" id="UP000238007">
    <property type="component" value="Unassembled WGS sequence"/>
</dbReference>
<dbReference type="Pfam" id="PF13464">
    <property type="entry name" value="RodZ_C"/>
    <property type="match status" value="1"/>
</dbReference>
<keyword evidence="1" id="KW-1133">Transmembrane helix</keyword>
<name>A0A2T0W1J4_9RHOB</name>
<protein>
    <submittedName>
        <fullName evidence="3">Cytoskeletal protein RodZ</fullName>
    </submittedName>
</protein>
<dbReference type="PANTHER" id="PTHR34475:SF1">
    <property type="entry name" value="CYTOSKELETON PROTEIN RODZ"/>
    <property type="match status" value="1"/>
</dbReference>
<dbReference type="Pfam" id="PF13413">
    <property type="entry name" value="HTH_25"/>
    <property type="match status" value="1"/>
</dbReference>
<reference evidence="3 4" key="1">
    <citation type="submission" date="2018-03" db="EMBL/GenBank/DDBJ databases">
        <title>Genomic Encyclopedia of Archaeal and Bacterial Type Strains, Phase II (KMG-II): from individual species to whole genera.</title>
        <authorList>
            <person name="Goeker M."/>
        </authorList>
    </citation>
    <scope>NUCLEOTIDE SEQUENCE [LARGE SCALE GENOMIC DNA]</scope>
    <source>
        <strain evidence="3 4">DSM 101533</strain>
    </source>
</reference>
<dbReference type="PANTHER" id="PTHR34475">
    <property type="match status" value="1"/>
</dbReference>
<dbReference type="InterPro" id="IPR050400">
    <property type="entry name" value="Bact_Cytoskel_RodZ"/>
</dbReference>
<evidence type="ECO:0000313" key="3">
    <source>
        <dbReference type="EMBL" id="PRY78878.1"/>
    </source>
</evidence>
<dbReference type="InterPro" id="IPR025194">
    <property type="entry name" value="RodZ-like_C"/>
</dbReference>
<feature type="transmembrane region" description="Helical" evidence="1">
    <location>
        <begin position="153"/>
        <end position="172"/>
    </location>
</feature>
<keyword evidence="1" id="KW-0812">Transmembrane</keyword>
<dbReference type="RefSeq" id="WP_106355757.1">
    <property type="nucleotide sequence ID" value="NZ_PVTP01000003.1"/>
</dbReference>
<organism evidence="3 4">
    <name type="scientific">Yoonia maritima</name>
    <dbReference type="NCBI Taxonomy" id="1435347"/>
    <lineage>
        <taxon>Bacteria</taxon>
        <taxon>Pseudomonadati</taxon>
        <taxon>Pseudomonadota</taxon>
        <taxon>Alphaproteobacteria</taxon>
        <taxon>Rhodobacterales</taxon>
        <taxon>Paracoccaceae</taxon>
        <taxon>Yoonia</taxon>
    </lineage>
</organism>
<keyword evidence="4" id="KW-1185">Reference proteome</keyword>
<dbReference type="OrthoDB" id="9790252at2"/>
<keyword evidence="1" id="KW-0472">Membrane</keyword>